<dbReference type="InterPro" id="IPR036249">
    <property type="entry name" value="Thioredoxin-like_sf"/>
</dbReference>
<dbReference type="Gene3D" id="1.10.238.10">
    <property type="entry name" value="EF-hand"/>
    <property type="match status" value="1"/>
</dbReference>
<dbReference type="GO" id="GO:0004800">
    <property type="term" value="F:thyroxine 5'-deiodinase activity"/>
    <property type="evidence" value="ECO:0007669"/>
    <property type="project" value="InterPro"/>
</dbReference>
<reference evidence="4 5" key="1">
    <citation type="submission" date="2019-02" db="EMBL/GenBank/DDBJ databases">
        <title>Deep-cultivation of Planctomycetes and their phenomic and genomic characterization uncovers novel biology.</title>
        <authorList>
            <person name="Wiegand S."/>
            <person name="Jogler M."/>
            <person name="Boedeker C."/>
            <person name="Pinto D."/>
            <person name="Vollmers J."/>
            <person name="Rivas-Marin E."/>
            <person name="Kohn T."/>
            <person name="Peeters S.H."/>
            <person name="Heuer A."/>
            <person name="Rast P."/>
            <person name="Oberbeckmann S."/>
            <person name="Bunk B."/>
            <person name="Jeske O."/>
            <person name="Meyerdierks A."/>
            <person name="Storesund J.E."/>
            <person name="Kallscheuer N."/>
            <person name="Luecker S."/>
            <person name="Lage O.M."/>
            <person name="Pohl T."/>
            <person name="Merkel B.J."/>
            <person name="Hornburger P."/>
            <person name="Mueller R.-W."/>
            <person name="Bruemmer F."/>
            <person name="Labrenz M."/>
            <person name="Spormann A.M."/>
            <person name="Op den Camp H."/>
            <person name="Overmann J."/>
            <person name="Amann R."/>
            <person name="Jetten M.S.M."/>
            <person name="Mascher T."/>
            <person name="Medema M.H."/>
            <person name="Devos D.P."/>
            <person name="Kaster A.-K."/>
            <person name="Ovreas L."/>
            <person name="Rohde M."/>
            <person name="Galperin M.Y."/>
            <person name="Jogler C."/>
        </authorList>
    </citation>
    <scope>NUCLEOTIDE SEQUENCE [LARGE SCALE GENOMIC DNA]</scope>
    <source>
        <strain evidence="4 5">ETA_A1</strain>
    </source>
</reference>
<evidence type="ECO:0000313" key="5">
    <source>
        <dbReference type="Proteomes" id="UP000319576"/>
    </source>
</evidence>
<dbReference type="GO" id="GO:0005509">
    <property type="term" value="F:calcium ion binding"/>
    <property type="evidence" value="ECO:0007669"/>
    <property type="project" value="InterPro"/>
</dbReference>
<dbReference type="AlphaFoldDB" id="A0A517XPA1"/>
<evidence type="ECO:0000313" key="4">
    <source>
        <dbReference type="EMBL" id="QDU19334.1"/>
    </source>
</evidence>
<name>A0A517XPA1_9BACT</name>
<dbReference type="PROSITE" id="PS51352">
    <property type="entry name" value="THIOREDOXIN_2"/>
    <property type="match status" value="1"/>
</dbReference>
<dbReference type="SUPFAM" id="SSF52833">
    <property type="entry name" value="Thioredoxin-like"/>
    <property type="match status" value="1"/>
</dbReference>
<dbReference type="OrthoDB" id="213507at2"/>
<dbReference type="InterPro" id="IPR002048">
    <property type="entry name" value="EF_hand_dom"/>
</dbReference>
<dbReference type="InterPro" id="IPR029032">
    <property type="entry name" value="AhpD-like"/>
</dbReference>
<protein>
    <submittedName>
        <fullName evidence="4">Iodothyronine deiodinase</fullName>
    </submittedName>
</protein>
<dbReference type="Proteomes" id="UP000319576">
    <property type="component" value="Chromosome"/>
</dbReference>
<dbReference type="SUPFAM" id="SSF47473">
    <property type="entry name" value="EF-hand"/>
    <property type="match status" value="1"/>
</dbReference>
<dbReference type="Pfam" id="PF00837">
    <property type="entry name" value="T4_deiodinase"/>
    <property type="match status" value="1"/>
</dbReference>
<feature type="chain" id="PRO_5021843644" evidence="1">
    <location>
        <begin position="17"/>
        <end position="676"/>
    </location>
</feature>
<dbReference type="Gene3D" id="1.20.1290.10">
    <property type="entry name" value="AhpD-like"/>
    <property type="match status" value="1"/>
</dbReference>
<evidence type="ECO:0000256" key="1">
    <source>
        <dbReference type="SAM" id="SignalP"/>
    </source>
</evidence>
<accession>A0A517XPA1</accession>
<dbReference type="PANTHER" id="PTHR11781:SF22">
    <property type="entry name" value="TYPE I IODOTHYRONINE DEIODINASE"/>
    <property type="match status" value="1"/>
</dbReference>
<keyword evidence="1" id="KW-0732">Signal</keyword>
<feature type="domain" description="EF-hand" evidence="2">
    <location>
        <begin position="139"/>
        <end position="174"/>
    </location>
</feature>
<proteinExistence type="predicted"/>
<organism evidence="4 5">
    <name type="scientific">Urbifossiella limnaea</name>
    <dbReference type="NCBI Taxonomy" id="2528023"/>
    <lineage>
        <taxon>Bacteria</taxon>
        <taxon>Pseudomonadati</taxon>
        <taxon>Planctomycetota</taxon>
        <taxon>Planctomycetia</taxon>
        <taxon>Gemmatales</taxon>
        <taxon>Gemmataceae</taxon>
        <taxon>Urbifossiella</taxon>
    </lineage>
</organism>
<dbReference type="Gene3D" id="3.40.30.10">
    <property type="entry name" value="Glutaredoxin"/>
    <property type="match status" value="1"/>
</dbReference>
<gene>
    <name evidence="4" type="ORF">ETAA1_12400</name>
</gene>
<evidence type="ECO:0000259" key="2">
    <source>
        <dbReference type="PROSITE" id="PS50222"/>
    </source>
</evidence>
<dbReference type="PROSITE" id="PS50222">
    <property type="entry name" value="EF_HAND_2"/>
    <property type="match status" value="1"/>
</dbReference>
<dbReference type="NCBIfam" id="NF038285">
    <property type="entry name" value="deiodinase_rel"/>
    <property type="match status" value="1"/>
</dbReference>
<dbReference type="InterPro" id="IPR011992">
    <property type="entry name" value="EF-hand-dom_pair"/>
</dbReference>
<feature type="signal peptide" evidence="1">
    <location>
        <begin position="1"/>
        <end position="16"/>
    </location>
</feature>
<evidence type="ECO:0000259" key="3">
    <source>
        <dbReference type="PROSITE" id="PS51352"/>
    </source>
</evidence>
<dbReference type="GO" id="GO:0042403">
    <property type="term" value="P:thyroid hormone metabolic process"/>
    <property type="evidence" value="ECO:0007669"/>
    <property type="project" value="TreeGrafter"/>
</dbReference>
<dbReference type="SUPFAM" id="SSF69118">
    <property type="entry name" value="AhpD-like"/>
    <property type="match status" value="1"/>
</dbReference>
<dbReference type="PANTHER" id="PTHR11781">
    <property type="entry name" value="IODOTHYRONINE DEIODINASE"/>
    <property type="match status" value="1"/>
</dbReference>
<feature type="domain" description="Thioredoxin" evidence="3">
    <location>
        <begin position="223"/>
        <end position="392"/>
    </location>
</feature>
<dbReference type="EMBL" id="CP036273">
    <property type="protein sequence ID" value="QDU19334.1"/>
    <property type="molecule type" value="Genomic_DNA"/>
</dbReference>
<keyword evidence="5" id="KW-1185">Reference proteome</keyword>
<dbReference type="KEGG" id="uli:ETAA1_12400"/>
<dbReference type="InterPro" id="IPR013766">
    <property type="entry name" value="Thioredoxin_domain"/>
</dbReference>
<dbReference type="InterPro" id="IPR000643">
    <property type="entry name" value="Iodothyronine_deiodinase"/>
</dbReference>
<sequence length="676" mass="72410" precursor="true">MRATLTLLLLAGVAGAADPPVVLPKLDPAKYADAKAAAATAAEIEKEYDDKRKPEAVKMLLAILKGSQMGPGEGWFGPARSRYTWKWLAAKHDLPPDAQALPRARFAGPPELFARLDRDGDGAVTPFDLDWSDRNPYVQQTGMVNRLFRRMDADGDSKLSREDFDAFLKRATGGKDAFTPDDFRAALLSAGPGGAFMPGDGPSIPMLVKGLYGSEVGSLQEGPAVGDAAPDFTLKTADGADTVTLSKLVGPKPVVLVFGNFTCGPFRAIFPEADALRERYKDKATFVMVYVREAHPLDGWKMESNTRVGVAVKQPTTTAERGRVCEQFQAKLKPGMKVLVDDIADTAGNLYSGMPARFYVIDTKGKVGFQSGRGPFGFKAGEMEQALCMALLEAAPPKDVRGALDHLPLPGWAAQLAGPMPKTTAKMLELDYLHRADNPLGNVLAARVRLACAAALGSKYGVATATGDLARMGVTAEPGADAPAVAFARKLSLEGHAITDAEFAAVLKQYGPERTTALVHTVAYCNFHNRIVCGLGTEPRADPPLPVAVDPALLAAPSSPARPPWDDVKAAAHAGPRISPAWSKGGADALGSALAAQKARTLRIPLPGKERFEGLTGREKMQAETILWNTVSSGYQPGMTRAWFACLGAFYEESKVDRVFTNTMFWVVTRTNDCFY</sequence>